<evidence type="ECO:0000256" key="9">
    <source>
        <dbReference type="ARBA" id="ARBA00022826"/>
    </source>
</evidence>
<keyword evidence="9" id="KW-0631">Potassium channel</keyword>
<evidence type="ECO:0000256" key="16">
    <source>
        <dbReference type="SAM" id="MobiDB-lite"/>
    </source>
</evidence>
<evidence type="ECO:0000256" key="8">
    <source>
        <dbReference type="ARBA" id="ARBA00022737"/>
    </source>
</evidence>
<feature type="transmembrane region" description="Helical" evidence="17">
    <location>
        <begin position="184"/>
        <end position="205"/>
    </location>
</feature>
<keyword evidence="14 17" id="KW-0472">Membrane</keyword>
<dbReference type="GO" id="GO:0015271">
    <property type="term" value="F:outward rectifier potassium channel activity"/>
    <property type="evidence" value="ECO:0007669"/>
    <property type="project" value="TreeGrafter"/>
</dbReference>
<dbReference type="GO" id="GO:0030322">
    <property type="term" value="P:stabilization of membrane potential"/>
    <property type="evidence" value="ECO:0007669"/>
    <property type="project" value="TreeGrafter"/>
</dbReference>
<reference evidence="19" key="1">
    <citation type="journal article" date="2023" name="Nat. Commun.">
        <title>Diploid and tetraploid genomes of Acorus and the evolution of monocots.</title>
        <authorList>
            <person name="Ma L."/>
            <person name="Liu K.W."/>
            <person name="Li Z."/>
            <person name="Hsiao Y.Y."/>
            <person name="Qi Y."/>
            <person name="Fu T."/>
            <person name="Tang G.D."/>
            <person name="Zhang D."/>
            <person name="Sun W.H."/>
            <person name="Liu D.K."/>
            <person name="Li Y."/>
            <person name="Chen G.Z."/>
            <person name="Liu X.D."/>
            <person name="Liao X.Y."/>
            <person name="Jiang Y.T."/>
            <person name="Yu X."/>
            <person name="Hao Y."/>
            <person name="Huang J."/>
            <person name="Zhao X.W."/>
            <person name="Ke S."/>
            <person name="Chen Y.Y."/>
            <person name="Wu W.L."/>
            <person name="Hsu J.L."/>
            <person name="Lin Y.F."/>
            <person name="Huang M.D."/>
            <person name="Li C.Y."/>
            <person name="Huang L."/>
            <person name="Wang Z.W."/>
            <person name="Zhao X."/>
            <person name="Zhong W.Y."/>
            <person name="Peng D.H."/>
            <person name="Ahmad S."/>
            <person name="Lan S."/>
            <person name="Zhang J.S."/>
            <person name="Tsai W.C."/>
            <person name="Van de Peer Y."/>
            <person name="Liu Z.J."/>
        </authorList>
    </citation>
    <scope>NUCLEOTIDE SEQUENCE</scope>
    <source>
        <strain evidence="19">SCP</strain>
    </source>
</reference>
<dbReference type="InterPro" id="IPR018247">
    <property type="entry name" value="EF_Hand_1_Ca_BS"/>
</dbReference>
<feature type="transmembrane region" description="Helical" evidence="17">
    <location>
        <begin position="238"/>
        <end position="259"/>
    </location>
</feature>
<feature type="domain" description="Potassium channel" evidence="18">
    <location>
        <begin position="190"/>
        <end position="261"/>
    </location>
</feature>
<dbReference type="InterPro" id="IPR011992">
    <property type="entry name" value="EF-hand-dom_pair"/>
</dbReference>
<evidence type="ECO:0000256" key="1">
    <source>
        <dbReference type="ARBA" id="ARBA00004128"/>
    </source>
</evidence>
<dbReference type="GO" id="GO:0005886">
    <property type="term" value="C:plasma membrane"/>
    <property type="evidence" value="ECO:0007669"/>
    <property type="project" value="TreeGrafter"/>
</dbReference>
<accession>A0AAV9AWB4</accession>
<keyword evidence="3" id="KW-0813">Transport</keyword>
<evidence type="ECO:0000256" key="17">
    <source>
        <dbReference type="SAM" id="Phobius"/>
    </source>
</evidence>
<evidence type="ECO:0000256" key="14">
    <source>
        <dbReference type="ARBA" id="ARBA00023136"/>
    </source>
</evidence>
<dbReference type="GO" id="GO:0005242">
    <property type="term" value="F:inward rectifier potassium channel activity"/>
    <property type="evidence" value="ECO:0007669"/>
    <property type="project" value="UniProtKB-ARBA"/>
</dbReference>
<dbReference type="EMBL" id="JAUJYN010000006">
    <property type="protein sequence ID" value="KAK1268300.1"/>
    <property type="molecule type" value="Genomic_DNA"/>
</dbReference>
<comment type="caution">
    <text evidence="19">The sequence shown here is derived from an EMBL/GenBank/DDBJ whole genome shotgun (WGS) entry which is preliminary data.</text>
</comment>
<dbReference type="GO" id="GO:0022841">
    <property type="term" value="F:potassium ion leak channel activity"/>
    <property type="evidence" value="ECO:0007669"/>
    <property type="project" value="TreeGrafter"/>
</dbReference>
<feature type="transmembrane region" description="Helical" evidence="17">
    <location>
        <begin position="66"/>
        <end position="84"/>
    </location>
</feature>
<evidence type="ECO:0000256" key="7">
    <source>
        <dbReference type="ARBA" id="ARBA00022723"/>
    </source>
</evidence>
<dbReference type="Proteomes" id="UP001179952">
    <property type="component" value="Unassembled WGS sequence"/>
</dbReference>
<dbReference type="PROSITE" id="PS00018">
    <property type="entry name" value="EF_HAND_1"/>
    <property type="match status" value="2"/>
</dbReference>
<proteinExistence type="inferred from homology"/>
<dbReference type="GO" id="GO:0046872">
    <property type="term" value="F:metal ion binding"/>
    <property type="evidence" value="ECO:0007669"/>
    <property type="project" value="UniProtKB-KW"/>
</dbReference>
<keyword evidence="11" id="KW-0630">Potassium</keyword>
<feature type="transmembrane region" description="Helical" evidence="17">
    <location>
        <begin position="121"/>
        <end position="141"/>
    </location>
</feature>
<keyword evidence="12 17" id="KW-1133">Transmembrane helix</keyword>
<organism evidence="19 20">
    <name type="scientific">Acorus gramineus</name>
    <name type="common">Dwarf sweet flag</name>
    <dbReference type="NCBI Taxonomy" id="55184"/>
    <lineage>
        <taxon>Eukaryota</taxon>
        <taxon>Viridiplantae</taxon>
        <taxon>Streptophyta</taxon>
        <taxon>Embryophyta</taxon>
        <taxon>Tracheophyta</taxon>
        <taxon>Spermatophyta</taxon>
        <taxon>Magnoliopsida</taxon>
        <taxon>Liliopsida</taxon>
        <taxon>Acoraceae</taxon>
        <taxon>Acorus</taxon>
    </lineage>
</organism>
<dbReference type="PRINTS" id="PR01333">
    <property type="entry name" value="2POREKCHANEL"/>
</dbReference>
<evidence type="ECO:0000256" key="10">
    <source>
        <dbReference type="ARBA" id="ARBA00022837"/>
    </source>
</evidence>
<dbReference type="Gene3D" id="1.10.238.10">
    <property type="entry name" value="EF-hand"/>
    <property type="match status" value="2"/>
</dbReference>
<evidence type="ECO:0000256" key="13">
    <source>
        <dbReference type="ARBA" id="ARBA00023065"/>
    </source>
</evidence>
<dbReference type="GO" id="GO:0030007">
    <property type="term" value="P:intracellular potassium ion homeostasis"/>
    <property type="evidence" value="ECO:0007669"/>
    <property type="project" value="UniProtKB-ARBA"/>
</dbReference>
<keyword evidence="6 17" id="KW-0812">Transmembrane</keyword>
<evidence type="ECO:0000256" key="15">
    <source>
        <dbReference type="ARBA" id="ARBA00023303"/>
    </source>
</evidence>
<keyword evidence="4" id="KW-0633">Potassium transport</keyword>
<dbReference type="FunFam" id="1.10.287.70:FF:000128">
    <property type="entry name" value="Two-pore potassium channel 1"/>
    <property type="match status" value="1"/>
</dbReference>
<dbReference type="AlphaFoldDB" id="A0AAV9AWB4"/>
<evidence type="ECO:0000313" key="19">
    <source>
        <dbReference type="EMBL" id="KAK1268300.1"/>
    </source>
</evidence>
<feature type="domain" description="Potassium channel" evidence="18">
    <location>
        <begin position="69"/>
        <end position="149"/>
    </location>
</feature>
<evidence type="ECO:0000256" key="12">
    <source>
        <dbReference type="ARBA" id="ARBA00022989"/>
    </source>
</evidence>
<dbReference type="PANTHER" id="PTHR11003">
    <property type="entry name" value="POTASSIUM CHANNEL, SUBFAMILY K"/>
    <property type="match status" value="1"/>
</dbReference>
<feature type="compositionally biased region" description="Polar residues" evidence="16">
    <location>
        <begin position="30"/>
        <end position="39"/>
    </location>
</feature>
<evidence type="ECO:0000256" key="4">
    <source>
        <dbReference type="ARBA" id="ARBA00022538"/>
    </source>
</evidence>
<evidence type="ECO:0000256" key="3">
    <source>
        <dbReference type="ARBA" id="ARBA00022448"/>
    </source>
</evidence>
<dbReference type="PANTHER" id="PTHR11003:SF291">
    <property type="entry name" value="IP11374P"/>
    <property type="match status" value="1"/>
</dbReference>
<protein>
    <submittedName>
        <fullName evidence="19">Two-pore potassium channel 1</fullName>
    </submittedName>
</protein>
<dbReference type="Pfam" id="PF07885">
    <property type="entry name" value="Ion_trans_2"/>
    <property type="match status" value="2"/>
</dbReference>
<keyword evidence="8" id="KW-0677">Repeat</keyword>
<evidence type="ECO:0000259" key="18">
    <source>
        <dbReference type="Pfam" id="PF07885"/>
    </source>
</evidence>
<keyword evidence="7" id="KW-0479">Metal-binding</keyword>
<keyword evidence="5" id="KW-0926">Vacuole</keyword>
<keyword evidence="13" id="KW-0406">Ion transport</keyword>
<reference evidence="19" key="2">
    <citation type="submission" date="2023-06" db="EMBL/GenBank/DDBJ databases">
        <authorList>
            <person name="Ma L."/>
            <person name="Liu K.-W."/>
            <person name="Li Z."/>
            <person name="Hsiao Y.-Y."/>
            <person name="Qi Y."/>
            <person name="Fu T."/>
            <person name="Tang G."/>
            <person name="Zhang D."/>
            <person name="Sun W.-H."/>
            <person name="Liu D.-K."/>
            <person name="Li Y."/>
            <person name="Chen G.-Z."/>
            <person name="Liu X.-D."/>
            <person name="Liao X.-Y."/>
            <person name="Jiang Y.-T."/>
            <person name="Yu X."/>
            <person name="Hao Y."/>
            <person name="Huang J."/>
            <person name="Zhao X.-W."/>
            <person name="Ke S."/>
            <person name="Chen Y.-Y."/>
            <person name="Wu W.-L."/>
            <person name="Hsu J.-L."/>
            <person name="Lin Y.-F."/>
            <person name="Huang M.-D."/>
            <person name="Li C.-Y."/>
            <person name="Huang L."/>
            <person name="Wang Z.-W."/>
            <person name="Zhao X."/>
            <person name="Zhong W.-Y."/>
            <person name="Peng D.-H."/>
            <person name="Ahmad S."/>
            <person name="Lan S."/>
            <person name="Zhang J.-S."/>
            <person name="Tsai W.-C."/>
            <person name="Van De Peer Y."/>
            <person name="Liu Z.-J."/>
        </authorList>
    </citation>
    <scope>NUCLEOTIDE SEQUENCE</scope>
    <source>
        <strain evidence="19">SCP</strain>
        <tissue evidence="19">Leaves</tissue>
    </source>
</reference>
<evidence type="ECO:0000313" key="20">
    <source>
        <dbReference type="Proteomes" id="UP001179952"/>
    </source>
</evidence>
<dbReference type="SUPFAM" id="SSF47473">
    <property type="entry name" value="EF-hand"/>
    <property type="match status" value="1"/>
</dbReference>
<keyword evidence="10" id="KW-0106">Calcium</keyword>
<name>A0AAV9AWB4_ACOGR</name>
<dbReference type="SUPFAM" id="SSF81324">
    <property type="entry name" value="Voltage-gated potassium channels"/>
    <property type="match status" value="2"/>
</dbReference>
<comment type="subcellular location">
    <subcellularLocation>
        <location evidence="1">Vacuole membrane</location>
        <topology evidence="1">Multi-pass membrane protein</topology>
    </subcellularLocation>
</comment>
<dbReference type="Gene3D" id="1.10.287.70">
    <property type="match status" value="2"/>
</dbReference>
<comment type="similarity">
    <text evidence="2">Belongs to the two pore domain potassium channel (TC 1.A.1.7) family.</text>
</comment>
<gene>
    <name evidence="19" type="ORF">QJS04_geneDACA005293</name>
</gene>
<sequence length="346" mass="38912">MASTDAKQPLLPTRSDPTQTNHKKRRYRRSNSCPTADNQLGSAKADATFPGSKFIFGQIHPSFRQVIIFLAIYLGTGTTCFFIVRHQISGKKTNGILDALYFCIVTMTTVGYGDLVPNSTFAKLLACAFVFFGMAIVALFLSKTADYLAEKQEVLIIKALHLRRKLGTAEILKELETKKVKYKFVMTAMFLLVLIVVGTIVLWRVEKLDLIDAFYCVCSTITTLGYGDKSFSSKGGRVFAIIWILTSTICVAQFFLYLAELNAEWRQQQLVKWVLRRRMTHMDLEAADIDKDGVVEVAEFVIYKLKEMGKISQEDIALVMEEFENLDVDQSGTLSVSDLLIAQSTR</sequence>
<evidence type="ECO:0000256" key="5">
    <source>
        <dbReference type="ARBA" id="ARBA00022554"/>
    </source>
</evidence>
<evidence type="ECO:0000256" key="11">
    <source>
        <dbReference type="ARBA" id="ARBA00022958"/>
    </source>
</evidence>
<feature type="transmembrane region" description="Helical" evidence="17">
    <location>
        <begin position="96"/>
        <end position="115"/>
    </location>
</feature>
<dbReference type="GO" id="GO:0009705">
    <property type="term" value="C:plant-type vacuole membrane"/>
    <property type="evidence" value="ECO:0007669"/>
    <property type="project" value="TreeGrafter"/>
</dbReference>
<keyword evidence="20" id="KW-1185">Reference proteome</keyword>
<dbReference type="InterPro" id="IPR003280">
    <property type="entry name" value="2pore_dom_K_chnl"/>
</dbReference>
<dbReference type="FunFam" id="1.10.287.70:FF:000127">
    <property type="entry name" value="Calcium-activated outward-rectifying potassium channel 1"/>
    <property type="match status" value="1"/>
</dbReference>
<dbReference type="InterPro" id="IPR013099">
    <property type="entry name" value="K_chnl_dom"/>
</dbReference>
<evidence type="ECO:0000256" key="2">
    <source>
        <dbReference type="ARBA" id="ARBA00010159"/>
    </source>
</evidence>
<feature type="region of interest" description="Disordered" evidence="16">
    <location>
        <begin position="1"/>
        <end position="39"/>
    </location>
</feature>
<keyword evidence="15 19" id="KW-0407">Ion channel</keyword>
<evidence type="ECO:0000256" key="6">
    <source>
        <dbReference type="ARBA" id="ARBA00022692"/>
    </source>
</evidence>